<feature type="non-terminal residue" evidence="2">
    <location>
        <position position="75"/>
    </location>
</feature>
<dbReference type="Proteomes" id="UP000714275">
    <property type="component" value="Unassembled WGS sequence"/>
</dbReference>
<reference evidence="2" key="1">
    <citation type="journal article" date="2020" name="New Phytol.">
        <title>Comparative genomics reveals dynamic genome evolution in host specialist ectomycorrhizal fungi.</title>
        <authorList>
            <person name="Lofgren L.A."/>
            <person name="Nguyen N.H."/>
            <person name="Vilgalys R."/>
            <person name="Ruytinx J."/>
            <person name="Liao H.L."/>
            <person name="Branco S."/>
            <person name="Kuo A."/>
            <person name="LaButti K."/>
            <person name="Lipzen A."/>
            <person name="Andreopoulos W."/>
            <person name="Pangilinan J."/>
            <person name="Riley R."/>
            <person name="Hundley H."/>
            <person name="Na H."/>
            <person name="Barry K."/>
            <person name="Grigoriev I.V."/>
            <person name="Stajich J.E."/>
            <person name="Kennedy P.G."/>
        </authorList>
    </citation>
    <scope>NUCLEOTIDE SEQUENCE</scope>
    <source>
        <strain evidence="2">DOB743</strain>
    </source>
</reference>
<sequence length="75" mass="7743">MHFVALVALVVIASSVPGLAAPAPNPYTAAPILYHSQLSCQCSVLSAINTNDLTVRDPRVGSQTLSLPNVTATPT</sequence>
<keyword evidence="1" id="KW-0732">Signal</keyword>
<name>A0A9P6ZY17_9AGAM</name>
<evidence type="ECO:0000313" key="2">
    <source>
        <dbReference type="EMBL" id="KAG1778838.1"/>
    </source>
</evidence>
<comment type="caution">
    <text evidence="2">The sequence shown here is derived from an EMBL/GenBank/DDBJ whole genome shotgun (WGS) entry which is preliminary data.</text>
</comment>
<protein>
    <submittedName>
        <fullName evidence="2">Uncharacterized protein</fullName>
    </submittedName>
</protein>
<dbReference type="AlphaFoldDB" id="A0A9P6ZY17"/>
<dbReference type="EMBL" id="JABBWD010000014">
    <property type="protein sequence ID" value="KAG1778838.1"/>
    <property type="molecule type" value="Genomic_DNA"/>
</dbReference>
<keyword evidence="3" id="KW-1185">Reference proteome</keyword>
<gene>
    <name evidence="2" type="ORF">EV702DRAFT_1092440</name>
</gene>
<proteinExistence type="predicted"/>
<organism evidence="2 3">
    <name type="scientific">Suillus placidus</name>
    <dbReference type="NCBI Taxonomy" id="48579"/>
    <lineage>
        <taxon>Eukaryota</taxon>
        <taxon>Fungi</taxon>
        <taxon>Dikarya</taxon>
        <taxon>Basidiomycota</taxon>
        <taxon>Agaricomycotina</taxon>
        <taxon>Agaricomycetes</taxon>
        <taxon>Agaricomycetidae</taxon>
        <taxon>Boletales</taxon>
        <taxon>Suillineae</taxon>
        <taxon>Suillaceae</taxon>
        <taxon>Suillus</taxon>
    </lineage>
</organism>
<evidence type="ECO:0000256" key="1">
    <source>
        <dbReference type="SAM" id="SignalP"/>
    </source>
</evidence>
<accession>A0A9P6ZY17</accession>
<feature type="signal peptide" evidence="1">
    <location>
        <begin position="1"/>
        <end position="20"/>
    </location>
</feature>
<feature type="chain" id="PRO_5040153109" evidence="1">
    <location>
        <begin position="21"/>
        <end position="75"/>
    </location>
</feature>
<evidence type="ECO:0000313" key="3">
    <source>
        <dbReference type="Proteomes" id="UP000714275"/>
    </source>
</evidence>